<gene>
    <name evidence="2" type="ORF">AVEN_52499_1</name>
</gene>
<reference evidence="2 3" key="1">
    <citation type="journal article" date="2019" name="Sci. Rep.">
        <title>Orb-weaving spider Araneus ventricosus genome elucidates the spidroin gene catalogue.</title>
        <authorList>
            <person name="Kono N."/>
            <person name="Nakamura H."/>
            <person name="Ohtoshi R."/>
            <person name="Moran D.A.P."/>
            <person name="Shinohara A."/>
            <person name="Yoshida Y."/>
            <person name="Fujiwara M."/>
            <person name="Mori M."/>
            <person name="Tomita M."/>
            <person name="Arakawa K."/>
        </authorList>
    </citation>
    <scope>NUCLEOTIDE SEQUENCE [LARGE SCALE GENOMIC DNA]</scope>
</reference>
<evidence type="ECO:0000256" key="1">
    <source>
        <dbReference type="SAM" id="MobiDB-lite"/>
    </source>
</evidence>
<name>A0A4Y2MWB8_ARAVE</name>
<organism evidence="2 3">
    <name type="scientific">Araneus ventricosus</name>
    <name type="common">Orbweaver spider</name>
    <name type="synonym">Epeira ventricosa</name>
    <dbReference type="NCBI Taxonomy" id="182803"/>
    <lineage>
        <taxon>Eukaryota</taxon>
        <taxon>Metazoa</taxon>
        <taxon>Ecdysozoa</taxon>
        <taxon>Arthropoda</taxon>
        <taxon>Chelicerata</taxon>
        <taxon>Arachnida</taxon>
        <taxon>Araneae</taxon>
        <taxon>Araneomorphae</taxon>
        <taxon>Entelegynae</taxon>
        <taxon>Araneoidea</taxon>
        <taxon>Araneidae</taxon>
        <taxon>Araneus</taxon>
    </lineage>
</organism>
<accession>A0A4Y2MWB8</accession>
<sequence>MHNGSLVESGFEPEALRPRNLTTRPPLPQMVESENQVQESARSPTENIGERFMVKEKSAASVGTRPWTPEGRSLTFSIAFML</sequence>
<comment type="caution">
    <text evidence="2">The sequence shown here is derived from an EMBL/GenBank/DDBJ whole genome shotgun (WGS) entry which is preliminary data.</text>
</comment>
<dbReference type="EMBL" id="BGPR01007874">
    <property type="protein sequence ID" value="GBN30157.1"/>
    <property type="molecule type" value="Genomic_DNA"/>
</dbReference>
<feature type="region of interest" description="Disordered" evidence="1">
    <location>
        <begin position="1"/>
        <end position="50"/>
    </location>
</feature>
<dbReference type="AlphaFoldDB" id="A0A4Y2MWB8"/>
<protein>
    <submittedName>
        <fullName evidence="2">Uncharacterized protein</fullName>
    </submittedName>
</protein>
<dbReference type="Proteomes" id="UP000499080">
    <property type="component" value="Unassembled WGS sequence"/>
</dbReference>
<keyword evidence="3" id="KW-1185">Reference proteome</keyword>
<feature type="compositionally biased region" description="Polar residues" evidence="1">
    <location>
        <begin position="32"/>
        <end position="46"/>
    </location>
</feature>
<proteinExistence type="predicted"/>
<evidence type="ECO:0000313" key="3">
    <source>
        <dbReference type="Proteomes" id="UP000499080"/>
    </source>
</evidence>
<evidence type="ECO:0000313" key="2">
    <source>
        <dbReference type="EMBL" id="GBN30157.1"/>
    </source>
</evidence>